<feature type="repeat" description="PPR" evidence="2">
    <location>
        <begin position="367"/>
        <end position="401"/>
    </location>
</feature>
<dbReference type="InterPro" id="IPR051240">
    <property type="entry name" value="Mito_RNA-Proc/Resp"/>
</dbReference>
<protein>
    <submittedName>
        <fullName evidence="4">Pentatricopeptide repeat-containing protein At4g26680, mitochondrial</fullName>
    </submittedName>
</protein>
<accession>A0A1D1YGT6</accession>
<dbReference type="Pfam" id="PF13041">
    <property type="entry name" value="PPR_2"/>
    <property type="match status" value="2"/>
</dbReference>
<feature type="repeat" description="PPR" evidence="2">
    <location>
        <begin position="297"/>
        <end position="331"/>
    </location>
</feature>
<keyword evidence="1" id="KW-0677">Repeat</keyword>
<name>A0A1D1YGT6_9ARAE</name>
<feature type="repeat" description="PPR" evidence="2">
    <location>
        <begin position="437"/>
        <end position="471"/>
    </location>
</feature>
<dbReference type="EMBL" id="GDJX01014114">
    <property type="protein sequence ID" value="JAT53822.1"/>
    <property type="molecule type" value="Transcribed_RNA"/>
</dbReference>
<evidence type="ECO:0000256" key="3">
    <source>
        <dbReference type="SAM" id="MobiDB-lite"/>
    </source>
</evidence>
<feature type="repeat" description="PPR" evidence="2">
    <location>
        <begin position="472"/>
        <end position="506"/>
    </location>
</feature>
<gene>
    <name evidence="4" type="primary">At4g26680</name>
    <name evidence="4" type="ORF">g.89374</name>
</gene>
<feature type="repeat" description="PPR" evidence="2">
    <location>
        <begin position="332"/>
        <end position="366"/>
    </location>
</feature>
<proteinExistence type="predicted"/>
<dbReference type="PROSITE" id="PS51375">
    <property type="entry name" value="PPR"/>
    <property type="match status" value="8"/>
</dbReference>
<dbReference type="Pfam" id="PF12854">
    <property type="entry name" value="PPR_1"/>
    <property type="match status" value="3"/>
</dbReference>
<sequence length="557" mass="62167">ASDLSTLPVPLLTGQRKGRGAGKQHLRHAMSGLLRRRFCTLLENPRQMPTSTPGPSSRIPGCLPLPHRSVPEPAGQDLDFVTIAHSHLVRGEWPQLDALASGLTAFRVKHVLLRVRRDPVLSLEFFHWAHLRNPDLHTLETHSIILHILTKARSFRPAEAILRKNVIPKLAGSSLGGVFDALLYSYRLCDSSPRVFDSLFKTYAHLKKFRDATETFRRMRDYGFLPTLKSCNALLSSLLGLGRTDIILTFYREMGRCRISPNVYTLNMVICALCNSGKLDKALNVFDEMMKNGFSPMVSTFNTLIDGHCKKGLLGSALKLKNAMGSRGLHPNLVTYNTLIHGFCKEGKLQDANKIFNEMKAANVGPNTVTYNTLISGYSQISNSEMGFRLHKEMVRDGIGIDILTYNALILGLCNEGRTKKAAYLVKEMEKQKLVPNASTFSALLAGQCKRQNSERAFQIYKAMRRSGFQLNADTFNQLVSTFCKNQDFEGAAELLREMLQKSIAPQETLLVELFVGLFRSGKAHLAVQLSSEFRGQELILNKILKDLSNAEQLVGC</sequence>
<feature type="non-terminal residue" evidence="4">
    <location>
        <position position="1"/>
    </location>
</feature>
<dbReference type="GO" id="GO:0003729">
    <property type="term" value="F:mRNA binding"/>
    <property type="evidence" value="ECO:0007669"/>
    <property type="project" value="TreeGrafter"/>
</dbReference>
<reference evidence="4" key="1">
    <citation type="submission" date="2015-07" db="EMBL/GenBank/DDBJ databases">
        <title>Transcriptome Assembly of Anthurium amnicola.</title>
        <authorList>
            <person name="Suzuki J."/>
        </authorList>
    </citation>
    <scope>NUCLEOTIDE SEQUENCE</scope>
</reference>
<feature type="region of interest" description="Disordered" evidence="3">
    <location>
        <begin position="1"/>
        <end position="22"/>
    </location>
</feature>
<dbReference type="AlphaFoldDB" id="A0A1D1YGT6"/>
<dbReference type="InterPro" id="IPR002885">
    <property type="entry name" value="PPR_rpt"/>
</dbReference>
<feature type="repeat" description="PPR" evidence="2">
    <location>
        <begin position="262"/>
        <end position="296"/>
    </location>
</feature>
<dbReference type="InterPro" id="IPR011990">
    <property type="entry name" value="TPR-like_helical_dom_sf"/>
</dbReference>
<dbReference type="NCBIfam" id="TIGR00756">
    <property type="entry name" value="PPR"/>
    <property type="match status" value="8"/>
</dbReference>
<feature type="repeat" description="PPR" evidence="2">
    <location>
        <begin position="402"/>
        <end position="436"/>
    </location>
</feature>
<dbReference type="PANTHER" id="PTHR47933:SF11">
    <property type="entry name" value="PENTATRICOPEPTIDE REPEAT-CONTAINING PROTEIN 2"/>
    <property type="match status" value="1"/>
</dbReference>
<dbReference type="Pfam" id="PF13812">
    <property type="entry name" value="PPR_3"/>
    <property type="match status" value="1"/>
</dbReference>
<organism evidence="4">
    <name type="scientific">Anthurium amnicola</name>
    <dbReference type="NCBI Taxonomy" id="1678845"/>
    <lineage>
        <taxon>Eukaryota</taxon>
        <taxon>Viridiplantae</taxon>
        <taxon>Streptophyta</taxon>
        <taxon>Embryophyta</taxon>
        <taxon>Tracheophyta</taxon>
        <taxon>Spermatophyta</taxon>
        <taxon>Magnoliopsida</taxon>
        <taxon>Liliopsida</taxon>
        <taxon>Araceae</taxon>
        <taxon>Pothoideae</taxon>
        <taxon>Potheae</taxon>
        <taxon>Anthurium</taxon>
    </lineage>
</organism>
<dbReference type="PANTHER" id="PTHR47933">
    <property type="entry name" value="PENTATRICOPEPTIDE REPEAT-CONTAINING PROTEIN 1, MITOCHONDRIAL"/>
    <property type="match status" value="1"/>
</dbReference>
<evidence type="ECO:0000256" key="1">
    <source>
        <dbReference type="ARBA" id="ARBA00022737"/>
    </source>
</evidence>
<feature type="repeat" description="PPR" evidence="2">
    <location>
        <begin position="192"/>
        <end position="226"/>
    </location>
</feature>
<dbReference type="Gene3D" id="1.25.40.10">
    <property type="entry name" value="Tetratricopeptide repeat domain"/>
    <property type="match status" value="3"/>
</dbReference>
<evidence type="ECO:0000313" key="4">
    <source>
        <dbReference type="EMBL" id="JAT53822.1"/>
    </source>
</evidence>
<evidence type="ECO:0000256" key="2">
    <source>
        <dbReference type="PROSITE-ProRule" id="PRU00708"/>
    </source>
</evidence>